<feature type="domain" description="Glycosyl transferase family 28 C-terminal" evidence="1">
    <location>
        <begin position="213"/>
        <end position="353"/>
    </location>
</feature>
<name>A0ABQ0H6F9_9HYPH</name>
<dbReference type="Pfam" id="PF04101">
    <property type="entry name" value="Glyco_tran_28_C"/>
    <property type="match status" value="1"/>
</dbReference>
<comment type="caution">
    <text evidence="2">The sequence shown here is derived from an EMBL/GenBank/DDBJ whole genome shotgun (WGS) entry which is preliminary data.</text>
</comment>
<dbReference type="Gene3D" id="3.40.50.2000">
    <property type="entry name" value="Glycogen Phosphorylase B"/>
    <property type="match status" value="2"/>
</dbReference>
<dbReference type="SUPFAM" id="SSF53756">
    <property type="entry name" value="UDP-Glycosyltransferase/glycogen phosphorylase"/>
    <property type="match status" value="1"/>
</dbReference>
<dbReference type="InterPro" id="IPR007235">
    <property type="entry name" value="Glyco_trans_28_C"/>
</dbReference>
<evidence type="ECO:0000313" key="2">
    <source>
        <dbReference type="EMBL" id="GAB1584482.1"/>
    </source>
</evidence>
<accession>A0ABQ0H6F9</accession>
<dbReference type="PANTHER" id="PTHR21015">
    <property type="entry name" value="UDP-N-ACETYLGLUCOSAMINE--N-ACETYLMURAMYL-(PENTAPEPTIDE) PYROPHOSPHORYL-UNDECAPRENOL N-ACETYLGLUCOSAMINE TRANSFERASE 1"/>
    <property type="match status" value="1"/>
</dbReference>
<protein>
    <submittedName>
        <fullName evidence="2">Glycosyltransferase</fullName>
    </submittedName>
</protein>
<proteinExistence type="predicted"/>
<dbReference type="PANTHER" id="PTHR21015:SF28">
    <property type="entry name" value="SLL1722 PROTEIN"/>
    <property type="match status" value="1"/>
</dbReference>
<gene>
    <name evidence="2" type="ORF">PPNSA23_44250</name>
</gene>
<organism evidence="2 3">
    <name type="scientific">Phyllobacterium phragmitis</name>
    <dbReference type="NCBI Taxonomy" id="2670329"/>
    <lineage>
        <taxon>Bacteria</taxon>
        <taxon>Pseudomonadati</taxon>
        <taxon>Pseudomonadota</taxon>
        <taxon>Alphaproteobacteria</taxon>
        <taxon>Hyphomicrobiales</taxon>
        <taxon>Phyllobacteriaceae</taxon>
        <taxon>Phyllobacterium</taxon>
    </lineage>
</organism>
<dbReference type="Proteomes" id="UP001628091">
    <property type="component" value="Unassembled WGS sequence"/>
</dbReference>
<sequence length="383" mass="41107">MIQPHVFFYVQHLLGIGHLARASRIATALAADGFDVTVVTGGTPVAGFPGPGIRTVNLPPVVTSDESFSGLADIEGNPVDDTFREMRCRMLIEAFRSCRPDIVILEAFPFGRRQMRFELLPLLDAIGGMSPKPFVVASIRDILQERTKPGRSEETVDLVNRHFDLVMVHGDPAFVTLGETFPLAREIEAKIAYTGLVAAPPPAPASQHFDVLISVGGGAAGRNLVESAVAAARNAPEGQTWGLITGPNFPKDAFETVLGETPPHLSIFRFRQDFASLLTGARLSVSQAGYNTVCDILRAGCRSLLVPFATGGETEQTRRALGLQRLGLARVLNEEELNAATLAAAIHSALASKRKVHHLDLDGAPGTGRILRERLGLKQSLSA</sequence>
<evidence type="ECO:0000259" key="1">
    <source>
        <dbReference type="Pfam" id="PF04101"/>
    </source>
</evidence>
<evidence type="ECO:0000313" key="3">
    <source>
        <dbReference type="Proteomes" id="UP001628091"/>
    </source>
</evidence>
<dbReference type="EMBL" id="BAAFZP010000002">
    <property type="protein sequence ID" value="GAB1584482.1"/>
    <property type="molecule type" value="Genomic_DNA"/>
</dbReference>
<keyword evidence="3" id="KW-1185">Reference proteome</keyword>
<reference evidence="2 3" key="1">
    <citation type="submission" date="2024-10" db="EMBL/GenBank/DDBJ databases">
        <title>Isolation, draft genome sequencing and identification of Phyllobacterium sp. NSA23, isolated from leaf soil.</title>
        <authorList>
            <person name="Akita H."/>
        </authorList>
    </citation>
    <scope>NUCLEOTIDE SEQUENCE [LARGE SCALE GENOMIC DNA]</scope>
    <source>
        <strain evidence="2 3">NSA23</strain>
    </source>
</reference>